<keyword evidence="2" id="KW-0813">Transport</keyword>
<feature type="non-terminal residue" evidence="9">
    <location>
        <position position="87"/>
    </location>
</feature>
<keyword evidence="6 7" id="KW-0472">Membrane</keyword>
<gene>
    <name evidence="9" type="ORF">S12H4_14531</name>
</gene>
<organism evidence="9">
    <name type="scientific">marine sediment metagenome</name>
    <dbReference type="NCBI Taxonomy" id="412755"/>
    <lineage>
        <taxon>unclassified sequences</taxon>
        <taxon>metagenomes</taxon>
        <taxon>ecological metagenomes</taxon>
    </lineage>
</organism>
<keyword evidence="5 7" id="KW-1133">Transmembrane helix</keyword>
<dbReference type="Gene3D" id="1.10.3720.10">
    <property type="entry name" value="MetI-like"/>
    <property type="match status" value="1"/>
</dbReference>
<name>X1RPF8_9ZZZZ</name>
<dbReference type="PANTHER" id="PTHR43005">
    <property type="entry name" value="BLR7065 PROTEIN"/>
    <property type="match status" value="1"/>
</dbReference>
<evidence type="ECO:0000256" key="4">
    <source>
        <dbReference type="ARBA" id="ARBA00022692"/>
    </source>
</evidence>
<dbReference type="InterPro" id="IPR000515">
    <property type="entry name" value="MetI-like"/>
</dbReference>
<evidence type="ECO:0000256" key="7">
    <source>
        <dbReference type="SAM" id="Phobius"/>
    </source>
</evidence>
<dbReference type="PROSITE" id="PS50928">
    <property type="entry name" value="ABC_TM1"/>
    <property type="match status" value="1"/>
</dbReference>
<dbReference type="PANTHER" id="PTHR43005:SF2">
    <property type="entry name" value="INTEGRAL MEMBRANE SUGAR TRANSPORT PROTEIN"/>
    <property type="match status" value="1"/>
</dbReference>
<dbReference type="EMBL" id="BARW01006927">
    <property type="protein sequence ID" value="GAI82622.1"/>
    <property type="molecule type" value="Genomic_DNA"/>
</dbReference>
<keyword evidence="3" id="KW-1003">Cell membrane</keyword>
<evidence type="ECO:0000256" key="1">
    <source>
        <dbReference type="ARBA" id="ARBA00004651"/>
    </source>
</evidence>
<evidence type="ECO:0000313" key="9">
    <source>
        <dbReference type="EMBL" id="GAI82622.1"/>
    </source>
</evidence>
<comment type="subcellular location">
    <subcellularLocation>
        <location evidence="1">Cell membrane</location>
        <topology evidence="1">Multi-pass membrane protein</topology>
    </subcellularLocation>
</comment>
<dbReference type="InterPro" id="IPR035906">
    <property type="entry name" value="MetI-like_sf"/>
</dbReference>
<evidence type="ECO:0000259" key="8">
    <source>
        <dbReference type="PROSITE" id="PS50928"/>
    </source>
</evidence>
<keyword evidence="4 7" id="KW-0812">Transmembrane</keyword>
<feature type="domain" description="ABC transmembrane type-1" evidence="8">
    <location>
        <begin position="13"/>
        <end position="87"/>
    </location>
</feature>
<reference evidence="9" key="1">
    <citation type="journal article" date="2014" name="Front. Microbiol.">
        <title>High frequency of phylogenetically diverse reductive dehalogenase-homologous genes in deep subseafloor sedimentary metagenomes.</title>
        <authorList>
            <person name="Kawai M."/>
            <person name="Futagami T."/>
            <person name="Toyoda A."/>
            <person name="Takaki Y."/>
            <person name="Nishi S."/>
            <person name="Hori S."/>
            <person name="Arai W."/>
            <person name="Tsubouchi T."/>
            <person name="Morono Y."/>
            <person name="Uchiyama I."/>
            <person name="Ito T."/>
            <person name="Fujiyama A."/>
            <person name="Inagaki F."/>
            <person name="Takami H."/>
        </authorList>
    </citation>
    <scope>NUCLEOTIDE SEQUENCE</scope>
    <source>
        <strain evidence="9">Expedition CK06-06</strain>
    </source>
</reference>
<protein>
    <recommendedName>
        <fullName evidence="8">ABC transmembrane type-1 domain-containing protein</fullName>
    </recommendedName>
</protein>
<dbReference type="SUPFAM" id="SSF161098">
    <property type="entry name" value="MetI-like"/>
    <property type="match status" value="1"/>
</dbReference>
<accession>X1RPF8</accession>
<feature type="transmembrane region" description="Helical" evidence="7">
    <location>
        <begin position="47"/>
        <end position="67"/>
    </location>
</feature>
<proteinExistence type="predicted"/>
<evidence type="ECO:0000256" key="2">
    <source>
        <dbReference type="ARBA" id="ARBA00022448"/>
    </source>
</evidence>
<evidence type="ECO:0000256" key="3">
    <source>
        <dbReference type="ARBA" id="ARBA00022475"/>
    </source>
</evidence>
<evidence type="ECO:0000256" key="6">
    <source>
        <dbReference type="ARBA" id="ARBA00023136"/>
    </source>
</evidence>
<comment type="caution">
    <text evidence="9">The sequence shown here is derived from an EMBL/GenBank/DDBJ whole genome shotgun (WGS) entry which is preliminary data.</text>
</comment>
<dbReference type="AlphaFoldDB" id="X1RPF8"/>
<dbReference type="GO" id="GO:0005886">
    <property type="term" value="C:plasma membrane"/>
    <property type="evidence" value="ECO:0007669"/>
    <property type="project" value="UniProtKB-SubCell"/>
</dbReference>
<feature type="transmembrane region" description="Helical" evidence="7">
    <location>
        <begin position="12"/>
        <end position="40"/>
    </location>
</feature>
<dbReference type="GO" id="GO:0055085">
    <property type="term" value="P:transmembrane transport"/>
    <property type="evidence" value="ECO:0007669"/>
    <property type="project" value="InterPro"/>
</dbReference>
<sequence>MELFTDEMFKNTIVVTVSFTLISVALEFLVGLGLALIFTLNVKAERLIISLLIAPMVVAPVAAGLLWGSMYNAEFGIISYFLDRLFG</sequence>
<evidence type="ECO:0000256" key="5">
    <source>
        <dbReference type="ARBA" id="ARBA00022989"/>
    </source>
</evidence>